<comment type="caution">
    <text evidence="15">The sequence shown here is derived from an EMBL/GenBank/DDBJ whole genome shotgun (WGS) entry which is preliminary data.</text>
</comment>
<dbReference type="Proteomes" id="UP000192758">
    <property type="component" value="Unassembled WGS sequence"/>
</dbReference>
<feature type="transmembrane region" description="Helical" evidence="13">
    <location>
        <begin position="663"/>
        <end position="680"/>
    </location>
</feature>
<dbReference type="SMART" id="SM00744">
    <property type="entry name" value="RINGv"/>
    <property type="match status" value="1"/>
</dbReference>
<feature type="transmembrane region" description="Helical" evidence="13">
    <location>
        <begin position="713"/>
        <end position="739"/>
    </location>
</feature>
<dbReference type="STRING" id="646526.A0A1W0E4Q9"/>
<reference evidence="15 16" key="1">
    <citation type="journal article" date="2017" name="Environ. Microbiol.">
        <title>Decay of the glycolytic pathway and adaptation to intranuclear parasitism within Enterocytozoonidae microsporidia.</title>
        <authorList>
            <person name="Wiredu Boakye D."/>
            <person name="Jaroenlak P."/>
            <person name="Prachumwat A."/>
            <person name="Williams T.A."/>
            <person name="Bateman K.S."/>
            <person name="Itsathitphaisarn O."/>
            <person name="Sritunyalucksana K."/>
            <person name="Paszkiewicz K.H."/>
            <person name="Moore K.A."/>
            <person name="Stentiford G.D."/>
            <person name="Williams B.A."/>
        </authorList>
    </citation>
    <scope>NUCLEOTIDE SEQUENCE [LARGE SCALE GENOMIC DNA]</scope>
    <source>
        <strain evidence="15 16">TH1</strain>
    </source>
</reference>
<comment type="subcellular location">
    <subcellularLocation>
        <location evidence="2">Membrane</location>
        <topology evidence="2">Multi-pass membrane protein</topology>
    </subcellularLocation>
</comment>
<dbReference type="VEuPathDB" id="MicrosporidiaDB:EHP00_859"/>
<feature type="transmembrane region" description="Helical" evidence="13">
    <location>
        <begin position="379"/>
        <end position="396"/>
    </location>
</feature>
<name>A0A1W0E4Q9_9MICR</name>
<dbReference type="CDD" id="cd16495">
    <property type="entry name" value="RING_CH-C4HC3_MARCH"/>
    <property type="match status" value="1"/>
</dbReference>
<evidence type="ECO:0000256" key="4">
    <source>
        <dbReference type="ARBA" id="ARBA00012483"/>
    </source>
</evidence>
<feature type="transmembrane region" description="Helical" evidence="13">
    <location>
        <begin position="687"/>
        <end position="707"/>
    </location>
</feature>
<dbReference type="AlphaFoldDB" id="A0A1W0E4Q9"/>
<feature type="transmembrane region" description="Helical" evidence="13">
    <location>
        <begin position="301"/>
        <end position="318"/>
    </location>
</feature>
<evidence type="ECO:0000313" key="15">
    <source>
        <dbReference type="EMBL" id="OQS54216.1"/>
    </source>
</evidence>
<feature type="transmembrane region" description="Helical" evidence="13">
    <location>
        <begin position="230"/>
        <end position="253"/>
    </location>
</feature>
<evidence type="ECO:0000259" key="14">
    <source>
        <dbReference type="PROSITE" id="PS51292"/>
    </source>
</evidence>
<comment type="catalytic activity">
    <reaction evidence="1">
        <text>S-ubiquitinyl-[E2 ubiquitin-conjugating enzyme]-L-cysteine + [acceptor protein]-L-lysine = [E2 ubiquitin-conjugating enzyme]-L-cysteine + N(6)-ubiquitinyl-[acceptor protein]-L-lysine.</text>
        <dbReference type="EC" id="2.3.2.27"/>
    </reaction>
</comment>
<evidence type="ECO:0000256" key="8">
    <source>
        <dbReference type="ARBA" id="ARBA00022771"/>
    </source>
</evidence>
<evidence type="ECO:0000256" key="1">
    <source>
        <dbReference type="ARBA" id="ARBA00000900"/>
    </source>
</evidence>
<feature type="domain" description="RING-CH-type" evidence="14">
    <location>
        <begin position="8"/>
        <end position="69"/>
    </location>
</feature>
<dbReference type="SUPFAM" id="SSF57850">
    <property type="entry name" value="RING/U-box"/>
    <property type="match status" value="1"/>
</dbReference>
<gene>
    <name evidence="15" type="primary">SUD1</name>
    <name evidence="15" type="ORF">EHP00_859</name>
</gene>
<keyword evidence="5" id="KW-0808">Transferase</keyword>
<dbReference type="GO" id="GO:0005789">
    <property type="term" value="C:endoplasmic reticulum membrane"/>
    <property type="evidence" value="ECO:0007669"/>
    <property type="project" value="TreeGrafter"/>
</dbReference>
<dbReference type="PANTHER" id="PTHR13145">
    <property type="entry name" value="SSM4 PROTEIN"/>
    <property type="match status" value="1"/>
</dbReference>
<feature type="transmembrane region" description="Helical" evidence="13">
    <location>
        <begin position="775"/>
        <end position="792"/>
    </location>
</feature>
<evidence type="ECO:0000256" key="2">
    <source>
        <dbReference type="ARBA" id="ARBA00004141"/>
    </source>
</evidence>
<dbReference type="PANTHER" id="PTHR13145:SF0">
    <property type="entry name" value="E3 UBIQUITIN-PROTEIN LIGASE MARCHF6"/>
    <property type="match status" value="1"/>
</dbReference>
<evidence type="ECO:0000256" key="5">
    <source>
        <dbReference type="ARBA" id="ARBA00022679"/>
    </source>
</evidence>
<evidence type="ECO:0000256" key="13">
    <source>
        <dbReference type="SAM" id="Phobius"/>
    </source>
</evidence>
<feature type="transmembrane region" description="Helical" evidence="13">
    <location>
        <begin position="432"/>
        <end position="454"/>
    </location>
</feature>
<evidence type="ECO:0000256" key="6">
    <source>
        <dbReference type="ARBA" id="ARBA00022692"/>
    </source>
</evidence>
<feature type="transmembrane region" description="Helical" evidence="13">
    <location>
        <begin position="126"/>
        <end position="146"/>
    </location>
</feature>
<feature type="transmembrane region" description="Helical" evidence="13">
    <location>
        <begin position="751"/>
        <end position="769"/>
    </location>
</feature>
<dbReference type="GO" id="GO:0036503">
    <property type="term" value="P:ERAD pathway"/>
    <property type="evidence" value="ECO:0007669"/>
    <property type="project" value="TreeGrafter"/>
</dbReference>
<dbReference type="PROSITE" id="PS51292">
    <property type="entry name" value="ZF_RING_CH"/>
    <property type="match status" value="1"/>
</dbReference>
<evidence type="ECO:0000256" key="12">
    <source>
        <dbReference type="ARBA" id="ARBA00023136"/>
    </source>
</evidence>
<accession>A0A1W0E4Q9</accession>
<dbReference type="GO" id="GO:0061630">
    <property type="term" value="F:ubiquitin protein ligase activity"/>
    <property type="evidence" value="ECO:0007669"/>
    <property type="project" value="UniProtKB-EC"/>
</dbReference>
<keyword evidence="6 13" id="KW-0812">Transmembrane</keyword>
<evidence type="ECO:0000256" key="11">
    <source>
        <dbReference type="ARBA" id="ARBA00022989"/>
    </source>
</evidence>
<keyword evidence="8" id="KW-0863">Zinc-finger</keyword>
<dbReference type="GO" id="GO:0008270">
    <property type="term" value="F:zinc ion binding"/>
    <property type="evidence" value="ECO:0007669"/>
    <property type="project" value="UniProtKB-KW"/>
</dbReference>
<feature type="transmembrane region" description="Helical" evidence="13">
    <location>
        <begin position="338"/>
        <end position="358"/>
    </location>
</feature>
<dbReference type="InterPro" id="IPR013083">
    <property type="entry name" value="Znf_RING/FYVE/PHD"/>
</dbReference>
<proteinExistence type="predicted"/>
<dbReference type="EC" id="2.3.2.27" evidence="4"/>
<comment type="pathway">
    <text evidence="3">Protein modification; protein ubiquitination.</text>
</comment>
<keyword evidence="16" id="KW-1185">Reference proteome</keyword>
<evidence type="ECO:0000256" key="9">
    <source>
        <dbReference type="ARBA" id="ARBA00022786"/>
    </source>
</evidence>
<keyword evidence="12 13" id="KW-0472">Membrane</keyword>
<feature type="transmembrane region" description="Helical" evidence="13">
    <location>
        <begin position="466"/>
        <end position="482"/>
    </location>
</feature>
<evidence type="ECO:0000313" key="16">
    <source>
        <dbReference type="Proteomes" id="UP000192758"/>
    </source>
</evidence>
<evidence type="ECO:0000256" key="3">
    <source>
        <dbReference type="ARBA" id="ARBA00004906"/>
    </source>
</evidence>
<dbReference type="Gene3D" id="3.30.40.10">
    <property type="entry name" value="Zinc/RING finger domain, C3HC4 (zinc finger)"/>
    <property type="match status" value="1"/>
</dbReference>
<organism evidence="15 16">
    <name type="scientific">Ecytonucleospora hepatopenaei</name>
    <dbReference type="NCBI Taxonomy" id="646526"/>
    <lineage>
        <taxon>Eukaryota</taxon>
        <taxon>Fungi</taxon>
        <taxon>Fungi incertae sedis</taxon>
        <taxon>Microsporidia</taxon>
        <taxon>Enterocytozoonidae</taxon>
        <taxon>Ecytonucleospora</taxon>
    </lineage>
</organism>
<keyword evidence="11 13" id="KW-1133">Transmembrane helix</keyword>
<feature type="transmembrane region" description="Helical" evidence="13">
    <location>
        <begin position="607"/>
        <end position="627"/>
    </location>
</feature>
<dbReference type="Pfam" id="PF12906">
    <property type="entry name" value="RINGv"/>
    <property type="match status" value="1"/>
</dbReference>
<keyword evidence="10" id="KW-0862">Zinc</keyword>
<feature type="transmembrane region" description="Helical" evidence="13">
    <location>
        <begin position="100"/>
        <end position="120"/>
    </location>
</feature>
<protein>
    <recommendedName>
        <fullName evidence="4">RING-type E3 ubiquitin transferase</fullName>
        <ecNumber evidence="4">2.3.2.27</ecNumber>
    </recommendedName>
</protein>
<keyword evidence="7" id="KW-0479">Metal-binding</keyword>
<keyword evidence="9" id="KW-0833">Ubl conjugation pathway</keyword>
<evidence type="ECO:0000256" key="10">
    <source>
        <dbReference type="ARBA" id="ARBA00022833"/>
    </source>
</evidence>
<dbReference type="OrthoDB" id="2190858at2759"/>
<dbReference type="InterPro" id="IPR011016">
    <property type="entry name" value="Znf_RING-CH"/>
</dbReference>
<evidence type="ECO:0000256" key="7">
    <source>
        <dbReference type="ARBA" id="ARBA00022723"/>
    </source>
</evidence>
<dbReference type="EMBL" id="MNPJ01000021">
    <property type="protein sequence ID" value="OQS54216.1"/>
    <property type="molecule type" value="Genomic_DNA"/>
</dbReference>
<sequence length="822" mass="95589">MSLLTEAIECDENPKCKICYGVDTENDKLIRPCKCKGSMKYIHSLCLEEWLSSESVSSCEICKHSYLFKKVYLSNTPQRMPVKLFLTYFLENALFFTKKAFKVSFLILKLIFIFQINTYAVRVDNFYISNALGVFMILNNIMHYSMHNEIKKQMKKYFCTLKNMNFRINTVQTLADATSTSMSTSVAVYTPSEDESNETESNASIEIDSSSILDKIVELYNKPFDKNANVFLFTPTVFFASLLLGFKSIYSYLEMFLDQFCEFLVMLETFKKLEGNCVFSLVKSYLLFLEKQQVLGYLKGYSVFLVLFSSIVFLLWILKKCSSDFKKKVPFFYCKVYLVTTLSSIYIFCIQGTLLTFLKYKREGISFDNGCLDHPVVKTYSILFYTMLGLFLFHTIKCIKNSFVKALRVGLYTSKTDDSNGRVVKEALKTSIWQTITYVLQFMVFTLFLTDFICRQMHVVVCNSKAEMFVMILAALCLFRNRKNIENYLFGIYLTLLKGLSRVFGMDNYLFGTKMVKINKDRLFWVSNKSKNQDQKVKMANKLRKVTVGMEESGESKDDLETENMEGFKSIKKLTHEEKKSNKHEINTKRFFKYFGKSHKKNLTIAYVPKCSSFVLIMHKVLCILIIKMHVEVLCTGTKLLLGIVCDFIKRTSFDIENLNMQMLSHLLLISFVVFIVDFYKTIQNILIFTYVTIFVPVVISITRTLIDKKITAFTEIFMVSSITLNCMCFIASVFTVSIHTSTNAYNISTVLFCGMLMFFEIGLSHVYMKHLFSVAKYAFIFYFTKIILFYAKRIFNGHLKETIKDKYFLEKKIVLDYYENQ</sequence>